<evidence type="ECO:0000313" key="1">
    <source>
        <dbReference type="EMBL" id="MCI2283616.1"/>
    </source>
</evidence>
<proteinExistence type="predicted"/>
<evidence type="ECO:0000313" key="2">
    <source>
        <dbReference type="Proteomes" id="UP001139646"/>
    </source>
</evidence>
<dbReference type="InterPro" id="IPR009912">
    <property type="entry name" value="DUF1451"/>
</dbReference>
<accession>A0ABS9X2C7</accession>
<dbReference type="Pfam" id="PF07295">
    <property type="entry name" value="DUF1451"/>
    <property type="match status" value="1"/>
</dbReference>
<comment type="caution">
    <text evidence="1">The sequence shown here is derived from an EMBL/GenBank/DDBJ whole genome shotgun (WGS) entry which is preliminary data.</text>
</comment>
<protein>
    <submittedName>
        <fullName evidence="1">Zinc ribbon-containing protein</fullName>
    </submittedName>
</protein>
<dbReference type="Proteomes" id="UP001139646">
    <property type="component" value="Unassembled WGS sequence"/>
</dbReference>
<organism evidence="1 2">
    <name type="scientific">Colwellia maritima</name>
    <dbReference type="NCBI Taxonomy" id="2912588"/>
    <lineage>
        <taxon>Bacteria</taxon>
        <taxon>Pseudomonadati</taxon>
        <taxon>Pseudomonadota</taxon>
        <taxon>Gammaproteobacteria</taxon>
        <taxon>Alteromonadales</taxon>
        <taxon>Colwelliaceae</taxon>
        <taxon>Colwellia</taxon>
    </lineage>
</organism>
<name>A0ABS9X2C7_9GAMM</name>
<reference evidence="1" key="1">
    <citation type="submission" date="2022-01" db="EMBL/GenBank/DDBJ databases">
        <title>Colwellia maritima, isolated from seawater.</title>
        <authorList>
            <person name="Kristyanto S."/>
            <person name="Jung J."/>
            <person name="Jeon C.O."/>
        </authorList>
    </citation>
    <scope>NUCLEOTIDE SEQUENCE</scope>
    <source>
        <strain evidence="1">MSW7</strain>
    </source>
</reference>
<dbReference type="EMBL" id="JAKKSL010000001">
    <property type="protein sequence ID" value="MCI2283616.1"/>
    <property type="molecule type" value="Genomic_DNA"/>
</dbReference>
<gene>
    <name evidence="1" type="ORF">L3081_09720</name>
</gene>
<sequence>MTNEKNYLVQIYQDLSNWLDEAKELQKPKVVELLKQAKLYAKAAEELSEEKVNQFTDNLKYDLHDFYQQNQSQAKNSTYLGLLEETLWSNLAQLTDKSQVEWAELVEDFEHDGIYNTGDIIGFGELVCLQCNEKLHIMHMGEVPECANCGGTSFSRLPLDP</sequence>
<keyword evidence="2" id="KW-1185">Reference proteome</keyword>
<dbReference type="RefSeq" id="WP_242285310.1">
    <property type="nucleotide sequence ID" value="NZ_JAKKSL010000001.1"/>
</dbReference>